<dbReference type="EMBL" id="JAGFBR010000009">
    <property type="protein sequence ID" value="KAH0461687.1"/>
    <property type="molecule type" value="Genomic_DNA"/>
</dbReference>
<proteinExistence type="predicted"/>
<dbReference type="AlphaFoldDB" id="A0AAV7H1K6"/>
<dbReference type="Proteomes" id="UP000775213">
    <property type="component" value="Unassembled WGS sequence"/>
</dbReference>
<sequence>MEERRLPGIIEAKEEDLRLLLPQPERGDDAVRTNQSKHGGSTGSGWIAADGWASVSDLGLV</sequence>
<comment type="caution">
    <text evidence="2">The sequence shown here is derived from an EMBL/GenBank/DDBJ whole genome shotgun (WGS) entry which is preliminary data.</text>
</comment>
<evidence type="ECO:0000313" key="3">
    <source>
        <dbReference type="Proteomes" id="UP000775213"/>
    </source>
</evidence>
<keyword evidence="3" id="KW-1185">Reference proteome</keyword>
<evidence type="ECO:0000313" key="2">
    <source>
        <dbReference type="EMBL" id="KAH0461687.1"/>
    </source>
</evidence>
<gene>
    <name evidence="2" type="ORF">IEQ34_009262</name>
</gene>
<feature type="region of interest" description="Disordered" evidence="1">
    <location>
        <begin position="22"/>
        <end position="46"/>
    </location>
</feature>
<protein>
    <submittedName>
        <fullName evidence="2">Uncharacterized protein</fullName>
    </submittedName>
</protein>
<reference evidence="2 3" key="1">
    <citation type="journal article" date="2021" name="Hortic Res">
        <title>Chromosome-scale assembly of the Dendrobium chrysotoxum genome enhances the understanding of orchid evolution.</title>
        <authorList>
            <person name="Zhang Y."/>
            <person name="Zhang G.Q."/>
            <person name="Zhang D."/>
            <person name="Liu X.D."/>
            <person name="Xu X.Y."/>
            <person name="Sun W.H."/>
            <person name="Yu X."/>
            <person name="Zhu X."/>
            <person name="Wang Z.W."/>
            <person name="Zhao X."/>
            <person name="Zhong W.Y."/>
            <person name="Chen H."/>
            <person name="Yin W.L."/>
            <person name="Huang T."/>
            <person name="Niu S.C."/>
            <person name="Liu Z.J."/>
        </authorList>
    </citation>
    <scope>NUCLEOTIDE SEQUENCE [LARGE SCALE GENOMIC DNA]</scope>
    <source>
        <strain evidence="2">Lindl</strain>
    </source>
</reference>
<evidence type="ECO:0000256" key="1">
    <source>
        <dbReference type="SAM" id="MobiDB-lite"/>
    </source>
</evidence>
<organism evidence="2 3">
    <name type="scientific">Dendrobium chrysotoxum</name>
    <name type="common">Orchid</name>
    <dbReference type="NCBI Taxonomy" id="161865"/>
    <lineage>
        <taxon>Eukaryota</taxon>
        <taxon>Viridiplantae</taxon>
        <taxon>Streptophyta</taxon>
        <taxon>Embryophyta</taxon>
        <taxon>Tracheophyta</taxon>
        <taxon>Spermatophyta</taxon>
        <taxon>Magnoliopsida</taxon>
        <taxon>Liliopsida</taxon>
        <taxon>Asparagales</taxon>
        <taxon>Orchidaceae</taxon>
        <taxon>Epidendroideae</taxon>
        <taxon>Malaxideae</taxon>
        <taxon>Dendrobiinae</taxon>
        <taxon>Dendrobium</taxon>
    </lineage>
</organism>
<name>A0AAV7H1K6_DENCH</name>
<accession>A0AAV7H1K6</accession>